<organism evidence="2">
    <name type="scientific">Hexamita inflata</name>
    <dbReference type="NCBI Taxonomy" id="28002"/>
    <lineage>
        <taxon>Eukaryota</taxon>
        <taxon>Metamonada</taxon>
        <taxon>Diplomonadida</taxon>
        <taxon>Hexamitidae</taxon>
        <taxon>Hexamitinae</taxon>
        <taxon>Hexamita</taxon>
    </lineage>
</organism>
<dbReference type="EMBL" id="CATOUU010000167">
    <property type="protein sequence ID" value="CAI9918800.1"/>
    <property type="molecule type" value="Genomic_DNA"/>
</dbReference>
<proteinExistence type="predicted"/>
<evidence type="ECO:0000313" key="2">
    <source>
        <dbReference type="EMBL" id="CAI9918800.1"/>
    </source>
</evidence>
<keyword evidence="1" id="KW-0472">Membrane</keyword>
<evidence type="ECO:0008006" key="5">
    <source>
        <dbReference type="Google" id="ProtNLM"/>
    </source>
</evidence>
<keyword evidence="4" id="KW-1185">Reference proteome</keyword>
<evidence type="ECO:0000313" key="4">
    <source>
        <dbReference type="Proteomes" id="UP001642409"/>
    </source>
</evidence>
<feature type="transmembrane region" description="Helical" evidence="1">
    <location>
        <begin position="512"/>
        <end position="530"/>
    </location>
</feature>
<dbReference type="EMBL" id="CAXDID020000399">
    <property type="protein sequence ID" value="CAL6087201.1"/>
    <property type="molecule type" value="Genomic_DNA"/>
</dbReference>
<protein>
    <recommendedName>
        <fullName evidence="5">Transmembrane protein</fullName>
    </recommendedName>
</protein>
<keyword evidence="1" id="KW-1133">Transmembrane helix</keyword>
<accession>A0AA86NFT5</accession>
<name>A0AA86NFT5_9EUKA</name>
<keyword evidence="1" id="KW-0812">Transmembrane</keyword>
<dbReference type="Proteomes" id="UP001642409">
    <property type="component" value="Unassembled WGS sequence"/>
</dbReference>
<reference evidence="2" key="1">
    <citation type="submission" date="2023-06" db="EMBL/GenBank/DDBJ databases">
        <authorList>
            <person name="Kurt Z."/>
        </authorList>
    </citation>
    <scope>NUCLEOTIDE SEQUENCE</scope>
</reference>
<comment type="caution">
    <text evidence="2">The sequence shown here is derived from an EMBL/GenBank/DDBJ whole genome shotgun (WGS) entry which is preliminary data.</text>
</comment>
<dbReference type="AlphaFoldDB" id="A0AA86NFT5"/>
<evidence type="ECO:0000313" key="3">
    <source>
        <dbReference type="EMBL" id="CAL6087201.1"/>
    </source>
</evidence>
<reference evidence="3 4" key="2">
    <citation type="submission" date="2024-07" db="EMBL/GenBank/DDBJ databases">
        <authorList>
            <person name="Akdeniz Z."/>
        </authorList>
    </citation>
    <scope>NUCLEOTIDE SEQUENCE [LARGE SCALE GENOMIC DNA]</scope>
</reference>
<sequence length="536" mass="60006">MLITIRLSLQLNCFTDSTSLVLSKQTRMPTFTATLLSDNSKDALLCNQLIGQSYQISLDFGGFAYTYPALNVLTSAVSLTFPCTDVNNCDAAFLATSVSFKLTFPDTNTIVEDAVSTFAIDKYNRLNCLYNQLISYNGNTKDIKITANAQNCQFQIQTSQMATLKLKVYPKFVVSKQFPLTGVTNIGQLFTNMVINCDADFTGTQKRICNRILLLFQTSLDNRAEITLSLPAVIPGNTALYDRQSEISLFSSIKTISSSFVDQFDCYISQEAVFFENIIKLTYVMNSSMVYCAQTVEQFLGTFNRIVRILKVSDANYNDVAFKFVNVGSTVSLTTTKVWLECKNELSGEAECIQKIKKAMQLQNSTGIISREFYLDDAIVKQVQTPMSSRQNKYANAVVTMNTSSFCFTTTNNGDTTDFYQIQIQMAVGAPRFFPEQHQQVFSLQSQMYFPGNLDKGQEGSYCFDYSIQGQEAIYQKIYDNKDQTTGVISMLGTQIAISQINIASHKETTNYMAIASVLIVLSSVVWFVFSLKQMK</sequence>
<gene>
    <name evidence="3" type="ORF">HINF_LOCUS63532</name>
    <name evidence="2" type="ORF">HINF_LOCUS6445</name>
</gene>
<evidence type="ECO:0000256" key="1">
    <source>
        <dbReference type="SAM" id="Phobius"/>
    </source>
</evidence>